<dbReference type="Proteomes" id="UP000278756">
    <property type="component" value="Chromosome 2"/>
</dbReference>
<comment type="subcellular location">
    <subcellularLocation>
        <location evidence="1">Membrane</location>
        <topology evidence="1">Multi-pass membrane protein</topology>
    </subcellularLocation>
</comment>
<reference evidence="7" key="1">
    <citation type="journal article" date="2017" name="Biotechnol. Biofuels">
        <title>Evaluation of environmental bacterial communities as a factor affecting the growth of duckweed Lemna minor.</title>
        <authorList>
            <person name="Ishizawa H."/>
            <person name="Kuroda M."/>
            <person name="Morikawa M."/>
            <person name="Ike M."/>
        </authorList>
    </citation>
    <scope>NUCLEOTIDE SEQUENCE [LARGE SCALE GENOMIC DNA]</scope>
    <source>
        <strain evidence="7">M6</strain>
    </source>
</reference>
<dbReference type="AlphaFoldDB" id="A0A3G9G835"/>
<gene>
    <name evidence="6" type="ORF">EM6_2671</name>
</gene>
<feature type="transmembrane region" description="Helical" evidence="5">
    <location>
        <begin position="98"/>
        <end position="122"/>
    </location>
</feature>
<evidence type="ECO:0000256" key="4">
    <source>
        <dbReference type="ARBA" id="ARBA00023136"/>
    </source>
</evidence>
<dbReference type="OrthoDB" id="7185709at2"/>
<reference evidence="7" key="2">
    <citation type="journal article" date="2017" name="Plant Physiol. Biochem.">
        <title>Differential oxidative and antioxidative response of duckweed Lemna minor toward plant growth promoting/inhibiting bacteria.</title>
        <authorList>
            <person name="Ishizawa H."/>
            <person name="Kuroda M."/>
            <person name="Morikawa M."/>
            <person name="Ike M."/>
        </authorList>
    </citation>
    <scope>NUCLEOTIDE SEQUENCE [LARGE SCALE GENOMIC DNA]</scope>
    <source>
        <strain evidence="7">M6</strain>
    </source>
</reference>
<proteinExistence type="predicted"/>
<evidence type="ECO:0000256" key="2">
    <source>
        <dbReference type="ARBA" id="ARBA00022692"/>
    </source>
</evidence>
<dbReference type="GO" id="GO:0009403">
    <property type="term" value="P:toxin biosynthetic process"/>
    <property type="evidence" value="ECO:0007669"/>
    <property type="project" value="InterPro"/>
</dbReference>
<protein>
    <submittedName>
        <fullName evidence="6">Colicin V production protein</fullName>
    </submittedName>
</protein>
<dbReference type="InterPro" id="IPR003825">
    <property type="entry name" value="Colicin-V_CvpA"/>
</dbReference>
<dbReference type="PANTHER" id="PTHR36926">
    <property type="entry name" value="COLICIN V PRODUCTION PROTEIN"/>
    <property type="match status" value="1"/>
</dbReference>
<feature type="transmembrane region" description="Helical" evidence="5">
    <location>
        <begin position="57"/>
        <end position="78"/>
    </location>
</feature>
<dbReference type="Pfam" id="PF02674">
    <property type="entry name" value="Colicin_V"/>
    <property type="match status" value="1"/>
</dbReference>
<accession>A0A3G9G835</accession>
<keyword evidence="3 5" id="KW-1133">Transmembrane helix</keyword>
<evidence type="ECO:0000256" key="3">
    <source>
        <dbReference type="ARBA" id="ARBA00022989"/>
    </source>
</evidence>
<dbReference type="RefSeq" id="WP_126423674.1">
    <property type="nucleotide sequence ID" value="NZ_AP018828.1"/>
</dbReference>
<evidence type="ECO:0000256" key="1">
    <source>
        <dbReference type="ARBA" id="ARBA00004141"/>
    </source>
</evidence>
<dbReference type="PANTHER" id="PTHR36926:SF1">
    <property type="entry name" value="COLICIN V PRODUCTION PROTEIN"/>
    <property type="match status" value="1"/>
</dbReference>
<feature type="transmembrane region" description="Helical" evidence="5">
    <location>
        <begin position="28"/>
        <end position="45"/>
    </location>
</feature>
<name>A0A3G9G835_9CAUL</name>
<evidence type="ECO:0000313" key="6">
    <source>
        <dbReference type="EMBL" id="BBF82051.1"/>
    </source>
</evidence>
<sequence>MQGYDLIFLGILLFSCLSGFTRGATREIVGTASFILAILIAIWLAPWLQKTFNLGEMFALVVIIVVFISTYFGIRALGNSLSEKVNKQQMMGYADRTLGVAFGVLRALAILGFIHLLFSVVLPKGKPDWFTEAKVYPLSVQCAKAIVSVAPSWAKYADSVASPNQ</sequence>
<keyword evidence="4 5" id="KW-0472">Membrane</keyword>
<dbReference type="InterPro" id="IPR052719">
    <property type="entry name" value="CvpA-like"/>
</dbReference>
<keyword evidence="2 5" id="KW-0812">Transmembrane</keyword>
<dbReference type="GO" id="GO:0016020">
    <property type="term" value="C:membrane"/>
    <property type="evidence" value="ECO:0007669"/>
    <property type="project" value="UniProtKB-SubCell"/>
</dbReference>
<organism evidence="6 7">
    <name type="scientific">Asticcacaulis excentricus</name>
    <dbReference type="NCBI Taxonomy" id="78587"/>
    <lineage>
        <taxon>Bacteria</taxon>
        <taxon>Pseudomonadati</taxon>
        <taxon>Pseudomonadota</taxon>
        <taxon>Alphaproteobacteria</taxon>
        <taxon>Caulobacterales</taxon>
        <taxon>Caulobacteraceae</taxon>
        <taxon>Asticcacaulis</taxon>
    </lineage>
</organism>
<evidence type="ECO:0000256" key="5">
    <source>
        <dbReference type="SAM" id="Phobius"/>
    </source>
</evidence>
<dbReference type="EMBL" id="AP018828">
    <property type="protein sequence ID" value="BBF82051.1"/>
    <property type="molecule type" value="Genomic_DNA"/>
</dbReference>
<evidence type="ECO:0000313" key="7">
    <source>
        <dbReference type="Proteomes" id="UP000278756"/>
    </source>
</evidence>